<dbReference type="HOGENOM" id="CLU_018153_0_2_1"/>
<evidence type="ECO:0000313" key="2">
    <source>
        <dbReference type="EMBL" id="KHJ36260.1"/>
    </source>
</evidence>
<evidence type="ECO:0000256" key="1">
    <source>
        <dbReference type="SAM" id="MobiDB-lite"/>
    </source>
</evidence>
<name>A0A0B1PG45_UNCNE</name>
<organism evidence="2 3">
    <name type="scientific">Uncinula necator</name>
    <name type="common">Grape powdery mildew</name>
    <dbReference type="NCBI Taxonomy" id="52586"/>
    <lineage>
        <taxon>Eukaryota</taxon>
        <taxon>Fungi</taxon>
        <taxon>Dikarya</taxon>
        <taxon>Ascomycota</taxon>
        <taxon>Pezizomycotina</taxon>
        <taxon>Leotiomycetes</taxon>
        <taxon>Erysiphales</taxon>
        <taxon>Erysiphaceae</taxon>
        <taxon>Erysiphe</taxon>
    </lineage>
</organism>
<evidence type="ECO:0000313" key="3">
    <source>
        <dbReference type="Proteomes" id="UP000030854"/>
    </source>
</evidence>
<proteinExistence type="predicted"/>
<gene>
    <name evidence="2" type="ORF">EV44_g3803</name>
</gene>
<feature type="region of interest" description="Disordered" evidence="1">
    <location>
        <begin position="346"/>
        <end position="365"/>
    </location>
</feature>
<feature type="region of interest" description="Disordered" evidence="1">
    <location>
        <begin position="44"/>
        <end position="68"/>
    </location>
</feature>
<dbReference type="AlphaFoldDB" id="A0A0B1PG45"/>
<feature type="compositionally biased region" description="Polar residues" evidence="1">
    <location>
        <begin position="397"/>
        <end position="417"/>
    </location>
</feature>
<dbReference type="Proteomes" id="UP000030854">
    <property type="component" value="Unassembled WGS sequence"/>
</dbReference>
<comment type="caution">
    <text evidence="2">The sequence shown here is derived from an EMBL/GenBank/DDBJ whole genome shotgun (WGS) entry which is preliminary data.</text>
</comment>
<feature type="region of interest" description="Disordered" evidence="1">
    <location>
        <begin position="394"/>
        <end position="419"/>
    </location>
</feature>
<dbReference type="EMBL" id="JNVN01000092">
    <property type="protein sequence ID" value="KHJ36260.1"/>
    <property type="molecule type" value="Genomic_DNA"/>
</dbReference>
<protein>
    <submittedName>
        <fullName evidence="2">Putative eka-like protein</fullName>
    </submittedName>
</protein>
<dbReference type="STRING" id="52586.A0A0B1PG45"/>
<accession>A0A0B1PG45</accession>
<keyword evidence="3" id="KW-1185">Reference proteome</keyword>
<reference evidence="2 3" key="1">
    <citation type="journal article" date="2014" name="BMC Genomics">
        <title>Adaptive genomic structural variation in the grape powdery mildew pathogen, Erysiphe necator.</title>
        <authorList>
            <person name="Jones L."/>
            <person name="Riaz S."/>
            <person name="Morales-Cruz A."/>
            <person name="Amrine K.C."/>
            <person name="McGuire B."/>
            <person name="Gubler W.D."/>
            <person name="Walker M.A."/>
            <person name="Cantu D."/>
        </authorList>
    </citation>
    <scope>NUCLEOTIDE SEQUENCE [LARGE SCALE GENOMIC DNA]</scope>
    <source>
        <strain evidence="3">c</strain>
    </source>
</reference>
<sequence>MICTTVYSNIASALANFSDEIEKEEVVAFKAYLRQAIAKFAAVDNSPNPQKIPSHSRPTKDNSSGSGKGKNIELNIAVAIPQIPGPSQTQNTWVTVARNSQKEARVTPSTSTRITPMSKIRPQKLNMEKSSAAPTEKRLFLRLPQEHEWRKLSPAGICKVIFKKLLISPTLIGKIKPVHSGFALSPCSTEARGKILNAGNGLFLTGAKLEEATIWAIALIPTVPAFIRKEHGEVEVSNSMLADQVERVYSIQPAHLKLHGGNKTEAQHRIWMAFFPKAPRGNFKLFDESGIARPFKKQQTLKFCKRCNGQHSIKNCFRSPSCGNCGSTNPTEDLCMAATKRRNCGVPHRSDSRRCLPRPIRSGAPTKEQLKPYRQVGERDFQAVLQAKAAEELAASDKTNNTELTSSQASEVNNDTDNIPALSVGLPTVDAMRL</sequence>